<dbReference type="InterPro" id="IPR004089">
    <property type="entry name" value="MCPsignal_dom"/>
</dbReference>
<keyword evidence="10" id="KW-1185">Reference proteome</keyword>
<feature type="transmembrane region" description="Helical" evidence="6">
    <location>
        <begin position="201"/>
        <end position="222"/>
    </location>
</feature>
<dbReference type="Pfam" id="PF00672">
    <property type="entry name" value="HAMP"/>
    <property type="match status" value="1"/>
</dbReference>
<evidence type="ECO:0000256" key="6">
    <source>
        <dbReference type="SAM" id="Phobius"/>
    </source>
</evidence>
<protein>
    <submittedName>
        <fullName evidence="9">Methyl-accepting chemotaxis protein</fullName>
    </submittedName>
</protein>
<dbReference type="PROSITE" id="PS50885">
    <property type="entry name" value="HAMP"/>
    <property type="match status" value="1"/>
</dbReference>
<feature type="transmembrane region" description="Helical" evidence="6">
    <location>
        <begin position="21"/>
        <end position="45"/>
    </location>
</feature>
<dbReference type="InterPro" id="IPR003660">
    <property type="entry name" value="HAMP_dom"/>
</dbReference>
<dbReference type="EMBL" id="CP126980">
    <property type="protein sequence ID" value="WIM99568.1"/>
    <property type="molecule type" value="Genomic_DNA"/>
</dbReference>
<feature type="domain" description="HAMP" evidence="8">
    <location>
        <begin position="223"/>
        <end position="277"/>
    </location>
</feature>
<dbReference type="PROSITE" id="PS50111">
    <property type="entry name" value="CHEMOTAXIS_TRANSDUC_2"/>
    <property type="match status" value="1"/>
</dbReference>
<accession>A0ABY8WSL5</accession>
<evidence type="ECO:0000313" key="9">
    <source>
        <dbReference type="EMBL" id="WIM99568.1"/>
    </source>
</evidence>
<evidence type="ECO:0000256" key="4">
    <source>
        <dbReference type="ARBA" id="ARBA00029447"/>
    </source>
</evidence>
<dbReference type="PRINTS" id="PR00260">
    <property type="entry name" value="CHEMTRNSDUCR"/>
</dbReference>
<sequence>MSQQTMIKSGWAGRLRWTIAAKITTLVVIAVGLLLALGLLGVLSVSDIRTLATQQAMLSDANARLIDMDMQESNATIALNRALLSTTDAARQQADTLLGNAATAARADMAAIATMALTGAAHNQLTAVAAAYEKYLGEEDDAVATAKTVDPAGAAAIRLLADDDKRAGATEEVLTDARANLDGMVVKATEEADAKATSVKVVVGVSLLVAVLLLGGIGWGLVRAVRTALYRLRDRMTDIAEGEGDLTARLPDLTNDETGDVARAVNTFIARVQQVVAQMAGAAETLDGSVQTLGAMTTQMSANAEQTSTQAGTVTRAAEDVSRNVSTLSAGSEEMTASIREISVNASEAAQVAGTAVGIASTARDTVAALSTASSEISNVVKLITSIAEQTNLLALNATIEAARAGESGKGFAVVAGEVKELAQETAKATDDITQRVAAIQAGTDAAVGAISTVADIVGRISDFSTTIASAVEEQTATTNEMSRNVTETAEAAGQIAVNITQVSEGAASTSAAAGEAAHTTSTIATVVGDLKTTVGRFRY</sequence>
<feature type="domain" description="Methyl-accepting transducer" evidence="7">
    <location>
        <begin position="296"/>
        <end position="525"/>
    </location>
</feature>
<dbReference type="SMART" id="SM00304">
    <property type="entry name" value="HAMP"/>
    <property type="match status" value="1"/>
</dbReference>
<comment type="similarity">
    <text evidence="4">Belongs to the methyl-accepting chemotaxis (MCP) protein family.</text>
</comment>
<dbReference type="SUPFAM" id="SSF58104">
    <property type="entry name" value="Methyl-accepting chemotaxis protein (MCP) signaling domain"/>
    <property type="match status" value="1"/>
</dbReference>
<keyword evidence="6" id="KW-0472">Membrane</keyword>
<dbReference type="RefSeq" id="WP_284921006.1">
    <property type="nucleotide sequence ID" value="NZ_CP126980.1"/>
</dbReference>
<evidence type="ECO:0000256" key="2">
    <source>
        <dbReference type="ARBA" id="ARBA00022989"/>
    </source>
</evidence>
<dbReference type="SMART" id="SM00283">
    <property type="entry name" value="MA"/>
    <property type="match status" value="1"/>
</dbReference>
<dbReference type="InterPro" id="IPR004090">
    <property type="entry name" value="Chemotax_Me-accpt_rcpt"/>
</dbReference>
<proteinExistence type="inferred from homology"/>
<evidence type="ECO:0000259" key="8">
    <source>
        <dbReference type="PROSITE" id="PS50885"/>
    </source>
</evidence>
<evidence type="ECO:0000313" key="10">
    <source>
        <dbReference type="Proteomes" id="UP001240150"/>
    </source>
</evidence>
<dbReference type="Proteomes" id="UP001240150">
    <property type="component" value="Chromosome"/>
</dbReference>
<dbReference type="Gene3D" id="1.10.287.950">
    <property type="entry name" value="Methyl-accepting chemotaxis protein"/>
    <property type="match status" value="1"/>
</dbReference>
<evidence type="ECO:0000256" key="5">
    <source>
        <dbReference type="PROSITE-ProRule" id="PRU00284"/>
    </source>
</evidence>
<dbReference type="Pfam" id="PF00015">
    <property type="entry name" value="MCPsignal"/>
    <property type="match status" value="1"/>
</dbReference>
<reference evidence="9 10" key="1">
    <citation type="submission" date="2023-06" db="EMBL/GenBank/DDBJ databases">
        <authorList>
            <person name="Yushchuk O."/>
            <person name="Binda E."/>
            <person name="Ruckert-Reed C."/>
            <person name="Fedorenko V."/>
            <person name="Kalinowski J."/>
            <person name="Marinelli F."/>
        </authorList>
    </citation>
    <scope>NUCLEOTIDE SEQUENCE [LARGE SCALE GENOMIC DNA]</scope>
    <source>
        <strain evidence="9 10">NRRL 3884</strain>
    </source>
</reference>
<dbReference type="PANTHER" id="PTHR32089:SF112">
    <property type="entry name" value="LYSOZYME-LIKE PROTEIN-RELATED"/>
    <property type="match status" value="1"/>
</dbReference>
<keyword evidence="3 5" id="KW-0807">Transducer</keyword>
<evidence type="ECO:0000256" key="1">
    <source>
        <dbReference type="ARBA" id="ARBA00022692"/>
    </source>
</evidence>
<organism evidence="9 10">
    <name type="scientific">Actinoplanes oblitus</name>
    <dbReference type="NCBI Taxonomy" id="3040509"/>
    <lineage>
        <taxon>Bacteria</taxon>
        <taxon>Bacillati</taxon>
        <taxon>Actinomycetota</taxon>
        <taxon>Actinomycetes</taxon>
        <taxon>Micromonosporales</taxon>
        <taxon>Micromonosporaceae</taxon>
        <taxon>Actinoplanes</taxon>
    </lineage>
</organism>
<evidence type="ECO:0000259" key="7">
    <source>
        <dbReference type="PROSITE" id="PS50111"/>
    </source>
</evidence>
<name>A0ABY8WSL5_9ACTN</name>
<evidence type="ECO:0000256" key="3">
    <source>
        <dbReference type="ARBA" id="ARBA00023224"/>
    </source>
</evidence>
<dbReference type="PANTHER" id="PTHR32089">
    <property type="entry name" value="METHYL-ACCEPTING CHEMOTAXIS PROTEIN MCPB"/>
    <property type="match status" value="1"/>
</dbReference>
<dbReference type="CDD" id="cd06225">
    <property type="entry name" value="HAMP"/>
    <property type="match status" value="1"/>
</dbReference>
<keyword evidence="2 6" id="KW-1133">Transmembrane helix</keyword>
<gene>
    <name evidence="9" type="ORF">ACTOB_003226</name>
</gene>
<keyword evidence="1 6" id="KW-0812">Transmembrane</keyword>